<evidence type="ECO:0000313" key="3">
    <source>
        <dbReference type="Proteomes" id="UP000241818"/>
    </source>
</evidence>
<reference evidence="2 3" key="1">
    <citation type="journal article" date="2018" name="New Phytol.">
        <title>Comparative genomics and transcriptomics depict ericoid mycorrhizal fungi as versatile saprotrophs and plant mutualists.</title>
        <authorList>
            <person name="Martino E."/>
            <person name="Morin E."/>
            <person name="Grelet G.A."/>
            <person name="Kuo A."/>
            <person name="Kohler A."/>
            <person name="Daghino S."/>
            <person name="Barry K.W."/>
            <person name="Cichocki N."/>
            <person name="Clum A."/>
            <person name="Dockter R.B."/>
            <person name="Hainaut M."/>
            <person name="Kuo R.C."/>
            <person name="LaButti K."/>
            <person name="Lindahl B.D."/>
            <person name="Lindquist E.A."/>
            <person name="Lipzen A."/>
            <person name="Khouja H.R."/>
            <person name="Magnuson J."/>
            <person name="Murat C."/>
            <person name="Ohm R.A."/>
            <person name="Singer S.W."/>
            <person name="Spatafora J.W."/>
            <person name="Wang M."/>
            <person name="Veneault-Fourrey C."/>
            <person name="Henrissat B."/>
            <person name="Grigoriev I.V."/>
            <person name="Martin F.M."/>
            <person name="Perotto S."/>
        </authorList>
    </citation>
    <scope>NUCLEOTIDE SEQUENCE [LARGE SCALE GENOMIC DNA]</scope>
    <source>
        <strain evidence="2 3">ATCC 22711</strain>
    </source>
</reference>
<gene>
    <name evidence="2" type="ORF">M430DRAFT_188080</name>
</gene>
<feature type="chain" id="PRO_5015761240" description="Secreted protein" evidence="1">
    <location>
        <begin position="32"/>
        <end position="137"/>
    </location>
</feature>
<dbReference type="EMBL" id="KZ679018">
    <property type="protein sequence ID" value="PSS08665.1"/>
    <property type="molecule type" value="Genomic_DNA"/>
</dbReference>
<dbReference type="Proteomes" id="UP000241818">
    <property type="component" value="Unassembled WGS sequence"/>
</dbReference>
<evidence type="ECO:0000313" key="2">
    <source>
        <dbReference type="EMBL" id="PSS08665.1"/>
    </source>
</evidence>
<dbReference type="GeneID" id="36572037"/>
<feature type="signal peptide" evidence="1">
    <location>
        <begin position="1"/>
        <end position="31"/>
    </location>
</feature>
<name>A0A2T3AQW9_AMORE</name>
<protein>
    <recommendedName>
        <fullName evidence="4">Secreted protein</fullName>
    </recommendedName>
</protein>
<accession>A0A2T3AQW9</accession>
<dbReference type="RefSeq" id="XP_024717063.1">
    <property type="nucleotide sequence ID" value="XM_024863956.1"/>
</dbReference>
<dbReference type="InParanoid" id="A0A2T3AQW9"/>
<sequence>MLGMHGNPSPMQRAMCRTWLFSASVFVSANCQYFHLTEVWSCRFTFNPSTTNPHLEPNHATICNVTVQQGPASLLNKLSWPVSSISGFGTCRRIYISRTVPNSGVWLGDGRLLMRLFTQELLQFDGGRGPCICDCKS</sequence>
<organism evidence="2 3">
    <name type="scientific">Amorphotheca resinae ATCC 22711</name>
    <dbReference type="NCBI Taxonomy" id="857342"/>
    <lineage>
        <taxon>Eukaryota</taxon>
        <taxon>Fungi</taxon>
        <taxon>Dikarya</taxon>
        <taxon>Ascomycota</taxon>
        <taxon>Pezizomycotina</taxon>
        <taxon>Leotiomycetes</taxon>
        <taxon>Helotiales</taxon>
        <taxon>Amorphothecaceae</taxon>
        <taxon>Amorphotheca</taxon>
    </lineage>
</organism>
<keyword evidence="3" id="KW-1185">Reference proteome</keyword>
<proteinExistence type="predicted"/>
<keyword evidence="1" id="KW-0732">Signal</keyword>
<evidence type="ECO:0008006" key="4">
    <source>
        <dbReference type="Google" id="ProtNLM"/>
    </source>
</evidence>
<evidence type="ECO:0000256" key="1">
    <source>
        <dbReference type="SAM" id="SignalP"/>
    </source>
</evidence>
<dbReference type="AlphaFoldDB" id="A0A2T3AQW9"/>